<evidence type="ECO:0008006" key="2">
    <source>
        <dbReference type="Google" id="ProtNLM"/>
    </source>
</evidence>
<evidence type="ECO:0000313" key="1">
    <source>
        <dbReference type="EMBL" id="SVA56558.1"/>
    </source>
</evidence>
<protein>
    <recommendedName>
        <fullName evidence="2">Glycosyltransferase family 1 protein</fullName>
    </recommendedName>
</protein>
<name>A0A381WWD7_9ZZZZ</name>
<gene>
    <name evidence="1" type="ORF">METZ01_LOCUS109412</name>
</gene>
<reference evidence="1" key="1">
    <citation type="submission" date="2018-05" db="EMBL/GenBank/DDBJ databases">
        <authorList>
            <person name="Lanie J.A."/>
            <person name="Ng W.-L."/>
            <person name="Kazmierczak K.M."/>
            <person name="Andrzejewski T.M."/>
            <person name="Davidsen T.M."/>
            <person name="Wayne K.J."/>
            <person name="Tettelin H."/>
            <person name="Glass J.I."/>
            <person name="Rusch D."/>
            <person name="Podicherti R."/>
            <person name="Tsui H.-C.T."/>
            <person name="Winkler M.E."/>
        </authorList>
    </citation>
    <scope>NUCLEOTIDE SEQUENCE</scope>
</reference>
<dbReference type="SUPFAM" id="SSF53756">
    <property type="entry name" value="UDP-Glycosyltransferase/glycogen phosphorylase"/>
    <property type="match status" value="1"/>
</dbReference>
<dbReference type="AlphaFoldDB" id="A0A381WWD7"/>
<proteinExistence type="predicted"/>
<dbReference type="EMBL" id="UINC01013034">
    <property type="protein sequence ID" value="SVA56558.1"/>
    <property type="molecule type" value="Genomic_DNA"/>
</dbReference>
<accession>A0A381WWD7</accession>
<organism evidence="1">
    <name type="scientific">marine metagenome</name>
    <dbReference type="NCBI Taxonomy" id="408172"/>
    <lineage>
        <taxon>unclassified sequences</taxon>
        <taxon>metagenomes</taxon>
        <taxon>ecological metagenomes</taxon>
    </lineage>
</organism>
<sequence length="362" mass="42098">MKILYISPENTVGTLNLWKHIHEKNGHNCRFVTFFPSPKKYGDDICLNLSFDFTKKRLANWRHQFYKIYRGRTGYYTEKKGYPPVWTPEGKIDKLFFIMKDVTWKRKVEKAIDNFDLLNFDVYHFESGMDFFKDSSFAQKIKKRGKKIICHYHGEDLRTRGVMPELDAVSDLNLTSEVDLLGKHPNINYLFLPFDTDSFTTKQKLNNPVRVCHAPTNRYYKGSAAIIAICKKLVSDGIIVFDLIENLPHQEALNRKLEGDIFIDQIGDKGGWGYGMNSVESLSMGICTLTMLNETYQNFIPDHPFVNVDETNLENKLIFLINNPEQIKIHGNKGKEWVVQKHHYTNVGKKLYGYYQKDGIVN</sequence>